<protein>
    <submittedName>
        <fullName evidence="1">Uncharacterized protein</fullName>
    </submittedName>
</protein>
<keyword evidence="2" id="KW-1185">Reference proteome</keyword>
<sequence length="96" mass="10985">MKKTRMMMKTIHYPTSDVKSIFLVLIHAFETYGIIKHINLEITPFAFSHPSNTITKTLSRSHFVCTDIFLLYRPSETAIGKVSCSKDPNYIVSAME</sequence>
<accession>A0AAV6W240</accession>
<dbReference type="Proteomes" id="UP000827092">
    <property type="component" value="Unassembled WGS sequence"/>
</dbReference>
<reference evidence="1 2" key="1">
    <citation type="journal article" date="2022" name="Nat. Ecol. Evol.">
        <title>A masculinizing supergene underlies an exaggerated male reproductive morph in a spider.</title>
        <authorList>
            <person name="Hendrickx F."/>
            <person name="De Corte Z."/>
            <person name="Sonet G."/>
            <person name="Van Belleghem S.M."/>
            <person name="Kostlbacher S."/>
            <person name="Vangestel C."/>
        </authorList>
    </citation>
    <scope>NUCLEOTIDE SEQUENCE [LARGE SCALE GENOMIC DNA]</scope>
    <source>
        <strain evidence="1">W744_W776</strain>
    </source>
</reference>
<name>A0AAV6W240_9ARAC</name>
<gene>
    <name evidence="1" type="ORF">JTE90_011242</name>
</gene>
<comment type="caution">
    <text evidence="1">The sequence shown here is derived from an EMBL/GenBank/DDBJ whole genome shotgun (WGS) entry which is preliminary data.</text>
</comment>
<organism evidence="1 2">
    <name type="scientific">Oedothorax gibbosus</name>
    <dbReference type="NCBI Taxonomy" id="931172"/>
    <lineage>
        <taxon>Eukaryota</taxon>
        <taxon>Metazoa</taxon>
        <taxon>Ecdysozoa</taxon>
        <taxon>Arthropoda</taxon>
        <taxon>Chelicerata</taxon>
        <taxon>Arachnida</taxon>
        <taxon>Araneae</taxon>
        <taxon>Araneomorphae</taxon>
        <taxon>Entelegynae</taxon>
        <taxon>Araneoidea</taxon>
        <taxon>Linyphiidae</taxon>
        <taxon>Erigoninae</taxon>
        <taxon>Oedothorax</taxon>
    </lineage>
</organism>
<dbReference type="AlphaFoldDB" id="A0AAV6W240"/>
<proteinExistence type="predicted"/>
<evidence type="ECO:0000313" key="2">
    <source>
        <dbReference type="Proteomes" id="UP000827092"/>
    </source>
</evidence>
<evidence type="ECO:0000313" key="1">
    <source>
        <dbReference type="EMBL" id="KAG8201571.1"/>
    </source>
</evidence>
<dbReference type="EMBL" id="JAFNEN010000004">
    <property type="protein sequence ID" value="KAG8201571.1"/>
    <property type="molecule type" value="Genomic_DNA"/>
</dbReference>